<evidence type="ECO:0000313" key="11">
    <source>
        <dbReference type="EMBL" id="MES1927904.1"/>
    </source>
</evidence>
<dbReference type="SMART" id="SM00955">
    <property type="entry name" value="RNB"/>
    <property type="match status" value="1"/>
</dbReference>
<name>A0ABV2AW90_9GAMM</name>
<evidence type="ECO:0000256" key="5">
    <source>
        <dbReference type="ARBA" id="ARBA00022801"/>
    </source>
</evidence>
<dbReference type="Gene3D" id="2.40.50.140">
    <property type="entry name" value="Nucleic acid-binding proteins"/>
    <property type="match status" value="2"/>
</dbReference>
<dbReference type="PANTHER" id="PTHR23355:SF9">
    <property type="entry name" value="DIS3-LIKE EXONUCLEASE 2"/>
    <property type="match status" value="1"/>
</dbReference>
<dbReference type="InterPro" id="IPR011805">
    <property type="entry name" value="RNase_R"/>
</dbReference>
<reference evidence="11 12" key="1">
    <citation type="submission" date="2013-03" db="EMBL/GenBank/DDBJ databases">
        <title>Salinisphaera dokdonensis CL-ES53 Genome Sequencing.</title>
        <authorList>
            <person name="Li C."/>
            <person name="Lai Q."/>
            <person name="Shao Z."/>
        </authorList>
    </citation>
    <scope>NUCLEOTIDE SEQUENCE [LARGE SCALE GENOMIC DNA]</scope>
    <source>
        <strain evidence="11 12">CL-ES53</strain>
    </source>
</reference>
<dbReference type="InterPro" id="IPR013223">
    <property type="entry name" value="RNase_B_OB_dom"/>
</dbReference>
<keyword evidence="4 8" id="KW-0540">Nuclease</keyword>
<evidence type="ECO:0000256" key="2">
    <source>
        <dbReference type="ARBA" id="ARBA00004496"/>
    </source>
</evidence>
<feature type="region of interest" description="Disordered" evidence="9">
    <location>
        <begin position="728"/>
        <end position="782"/>
    </location>
</feature>
<dbReference type="Pfam" id="PF17876">
    <property type="entry name" value="CSD2"/>
    <property type="match status" value="1"/>
</dbReference>
<dbReference type="InterPro" id="IPR003029">
    <property type="entry name" value="S1_domain"/>
</dbReference>
<dbReference type="NCBIfam" id="TIGR00358">
    <property type="entry name" value="3_prime_RNase"/>
    <property type="match status" value="1"/>
</dbReference>
<accession>A0ABV2AW90</accession>
<feature type="compositionally biased region" description="Basic residues" evidence="9">
    <location>
        <begin position="764"/>
        <end position="782"/>
    </location>
</feature>
<dbReference type="CDD" id="cd04471">
    <property type="entry name" value="S1_RNase_R"/>
    <property type="match status" value="1"/>
</dbReference>
<proteinExistence type="inferred from homology"/>
<dbReference type="InterPro" id="IPR050180">
    <property type="entry name" value="RNR_Ribonuclease"/>
</dbReference>
<dbReference type="PROSITE" id="PS50126">
    <property type="entry name" value="S1"/>
    <property type="match status" value="1"/>
</dbReference>
<dbReference type="EC" id="3.1.13.1" evidence="8"/>
<dbReference type="PANTHER" id="PTHR23355">
    <property type="entry name" value="RIBONUCLEASE"/>
    <property type="match status" value="1"/>
</dbReference>
<keyword evidence="7 8" id="KW-0694">RNA-binding</keyword>
<evidence type="ECO:0000313" key="12">
    <source>
        <dbReference type="Proteomes" id="UP001460888"/>
    </source>
</evidence>
<dbReference type="InterPro" id="IPR012340">
    <property type="entry name" value="NA-bd_OB-fold"/>
</dbReference>
<feature type="domain" description="S1 motif" evidence="10">
    <location>
        <begin position="646"/>
        <end position="727"/>
    </location>
</feature>
<dbReference type="InterPro" id="IPR022966">
    <property type="entry name" value="RNase_II/R_CS"/>
</dbReference>
<comment type="caution">
    <text evidence="11">The sequence shown here is derived from an EMBL/GenBank/DDBJ whole genome shotgun (WGS) entry which is preliminary data.</text>
</comment>
<dbReference type="SMART" id="SM00357">
    <property type="entry name" value="CSP"/>
    <property type="match status" value="2"/>
</dbReference>
<evidence type="ECO:0000256" key="6">
    <source>
        <dbReference type="ARBA" id="ARBA00022839"/>
    </source>
</evidence>
<evidence type="ECO:0000256" key="3">
    <source>
        <dbReference type="ARBA" id="ARBA00022490"/>
    </source>
</evidence>
<dbReference type="InterPro" id="IPR011129">
    <property type="entry name" value="CSD"/>
</dbReference>
<dbReference type="PROSITE" id="PS01175">
    <property type="entry name" value="RIBONUCLEASE_II"/>
    <property type="match status" value="1"/>
</dbReference>
<dbReference type="InterPro" id="IPR040476">
    <property type="entry name" value="CSD2"/>
</dbReference>
<sequence length="782" mass="87012">MNKKTSGGADWRDRDPQFKHEKGSYAEPVPSRQLVLDDLADAGRPLTWAELTALYELTGDAAEAFDHRLRAMLRDGQLLENRRGALGPLDKMDLVRGRVQGHRDGFGFLIPDNGDEDDVFLNPRQMRLLMHGDRAVVRIVGRDNRGRREGRVAEVLERVNESVVGRFVEERGVCHVVPDNARIAHDIRVPEADRNGAEHNQMVTVRIVEPPSKRVQPIGSVVEVLGDRMAPGMEIDIAMRSHGIPYEWPADALAEAESFGDAVAEKDKKGRTDLRDLPLVTIDGADARDFDDAVYARKTPRGWRLWVAIADVSSYVKPNSALDEEAQRRATSVYFPDHVVPMLPEALSNGLCSLNPEVDRLALVCEMRLDKQGRMRSSRFYSAVIRSHARLLYEQVADWLENPDNIPDRYRDLAKPLANLNGLYDALLAQRRERGAIEFETTATRIVFNEDRKIQRIVPTERNVAHKIIEECMIAANVATATHLSKKRMPLLYRAHSGPAADALEDLRAFLAERGLSLPGGNDPQAADYASLLASVADRSDAHLIQTVMLRSLSRAVYTPHNDGHFGLALENYAHFTSPIRRYPDLLAHRAIKHLEARGKPKDFDYDVGAMESLGTVCSEAEKRADDATRDVDDWLKCEYMSDSLGQTFEGTVTGVTAFGLFVELDGIYATGLVHVSSLSNDYYHFDAQSRCLRGERSGVVHRLADKMKVKVARVDLDERKIDFELVEPDSAASKRGKPGNKPGSGKSDKGKPGPGKSNQGKSSKGKSSGKPRRQSKRGKSQ</sequence>
<comment type="subcellular location">
    <subcellularLocation>
        <location evidence="2 8">Cytoplasm</location>
    </subcellularLocation>
</comment>
<keyword evidence="6 8" id="KW-0269">Exonuclease</keyword>
<dbReference type="SMART" id="SM00316">
    <property type="entry name" value="S1"/>
    <property type="match status" value="1"/>
</dbReference>
<comment type="similarity">
    <text evidence="8">Belongs to the RNR ribonuclease family. RNase R subfamily.</text>
</comment>
<evidence type="ECO:0000256" key="9">
    <source>
        <dbReference type="SAM" id="MobiDB-lite"/>
    </source>
</evidence>
<dbReference type="SUPFAM" id="SSF50249">
    <property type="entry name" value="Nucleic acid-binding proteins"/>
    <property type="match status" value="4"/>
</dbReference>
<dbReference type="EMBL" id="APND01000001">
    <property type="protein sequence ID" value="MES1927904.1"/>
    <property type="molecule type" value="Genomic_DNA"/>
</dbReference>
<protein>
    <recommendedName>
        <fullName evidence="8">Ribonuclease R</fullName>
        <shortName evidence="8">RNase R</shortName>
        <ecNumber evidence="8">3.1.13.1</ecNumber>
    </recommendedName>
</protein>
<dbReference type="InterPro" id="IPR001900">
    <property type="entry name" value="RNase_II/R"/>
</dbReference>
<evidence type="ECO:0000256" key="7">
    <source>
        <dbReference type="ARBA" id="ARBA00022884"/>
    </source>
</evidence>
<evidence type="ECO:0000256" key="8">
    <source>
        <dbReference type="HAMAP-Rule" id="MF_01895"/>
    </source>
</evidence>
<keyword evidence="5 8" id="KW-0378">Hydrolase</keyword>
<dbReference type="RefSeq" id="WP_353108656.1">
    <property type="nucleotide sequence ID" value="NZ_APND01000001.1"/>
</dbReference>
<dbReference type="Pfam" id="PF00575">
    <property type="entry name" value="S1"/>
    <property type="match status" value="1"/>
</dbReference>
<keyword evidence="12" id="KW-1185">Reference proteome</keyword>
<dbReference type="InterPro" id="IPR004476">
    <property type="entry name" value="RNase_II/RNase_R"/>
</dbReference>
<comment type="catalytic activity">
    <reaction evidence="1 8">
        <text>Exonucleolytic cleavage in the 3'- to 5'-direction to yield nucleoside 5'-phosphates.</text>
        <dbReference type="EC" id="3.1.13.1"/>
    </reaction>
</comment>
<feature type="region of interest" description="Disordered" evidence="9">
    <location>
        <begin position="1"/>
        <end position="27"/>
    </location>
</feature>
<dbReference type="HAMAP" id="MF_01895">
    <property type="entry name" value="RNase_R"/>
    <property type="match status" value="1"/>
</dbReference>
<evidence type="ECO:0000256" key="4">
    <source>
        <dbReference type="ARBA" id="ARBA00022722"/>
    </source>
</evidence>
<dbReference type="Pfam" id="PF08206">
    <property type="entry name" value="OB_RNB"/>
    <property type="match status" value="1"/>
</dbReference>
<organism evidence="11 12">
    <name type="scientific">Salinisphaera dokdonensis CL-ES53</name>
    <dbReference type="NCBI Taxonomy" id="1304272"/>
    <lineage>
        <taxon>Bacteria</taxon>
        <taxon>Pseudomonadati</taxon>
        <taxon>Pseudomonadota</taxon>
        <taxon>Gammaproteobacteria</taxon>
        <taxon>Salinisphaerales</taxon>
        <taxon>Salinisphaeraceae</taxon>
        <taxon>Salinisphaera</taxon>
    </lineage>
</organism>
<gene>
    <name evidence="8" type="primary">rnr</name>
    <name evidence="11" type="ORF">SADO_01575</name>
</gene>
<dbReference type="Pfam" id="PF00773">
    <property type="entry name" value="RNB"/>
    <property type="match status" value="1"/>
</dbReference>
<evidence type="ECO:0000256" key="1">
    <source>
        <dbReference type="ARBA" id="ARBA00001849"/>
    </source>
</evidence>
<dbReference type="NCBIfam" id="TIGR02063">
    <property type="entry name" value="RNase_R"/>
    <property type="match status" value="1"/>
</dbReference>
<evidence type="ECO:0000259" key="10">
    <source>
        <dbReference type="PROSITE" id="PS50126"/>
    </source>
</evidence>
<keyword evidence="3 8" id="KW-0963">Cytoplasm</keyword>
<feature type="compositionally biased region" description="Basic and acidic residues" evidence="9">
    <location>
        <begin position="10"/>
        <end position="24"/>
    </location>
</feature>
<comment type="function">
    <text evidence="8">3'-5' exoribonuclease that releases 5'-nucleoside monophosphates and is involved in maturation of structured RNAs.</text>
</comment>
<dbReference type="Proteomes" id="UP001460888">
    <property type="component" value="Unassembled WGS sequence"/>
</dbReference>